<dbReference type="PROSITE" id="PS50206">
    <property type="entry name" value="RHODANESE_3"/>
    <property type="match status" value="2"/>
</dbReference>
<organism evidence="5">
    <name type="scientific">Nonomuraea gerenzanensis</name>
    <dbReference type="NCBI Taxonomy" id="93944"/>
    <lineage>
        <taxon>Bacteria</taxon>
        <taxon>Bacillati</taxon>
        <taxon>Actinomycetota</taxon>
        <taxon>Actinomycetes</taxon>
        <taxon>Streptosporangiales</taxon>
        <taxon>Streptosporangiaceae</taxon>
        <taxon>Nonomuraea</taxon>
    </lineage>
</organism>
<accession>A0A1M4EKF9</accession>
<dbReference type="CDD" id="cd01448">
    <property type="entry name" value="TST_Repeat_1"/>
    <property type="match status" value="1"/>
</dbReference>
<evidence type="ECO:0000259" key="4">
    <source>
        <dbReference type="PROSITE" id="PS50206"/>
    </source>
</evidence>
<keyword evidence="1 5" id="KW-0808">Transferase</keyword>
<proteinExistence type="predicted"/>
<dbReference type="InterPro" id="IPR001763">
    <property type="entry name" value="Rhodanese-like_dom"/>
</dbReference>
<name>A0A1M4EKF9_9ACTN</name>
<dbReference type="SMART" id="SM00450">
    <property type="entry name" value="RHOD"/>
    <property type="match status" value="2"/>
</dbReference>
<dbReference type="Gene3D" id="3.40.250.10">
    <property type="entry name" value="Rhodanese-like domain"/>
    <property type="match status" value="2"/>
</dbReference>
<feature type="compositionally biased region" description="Gly residues" evidence="3">
    <location>
        <begin position="63"/>
        <end position="78"/>
    </location>
</feature>
<dbReference type="RefSeq" id="WP_225268046.1">
    <property type="nucleotide sequence ID" value="NZ_CP084058.1"/>
</dbReference>
<dbReference type="Pfam" id="PF00581">
    <property type="entry name" value="Rhodanese"/>
    <property type="match status" value="2"/>
</dbReference>
<dbReference type="PANTHER" id="PTHR11364:SF27">
    <property type="entry name" value="SULFURTRANSFERASE"/>
    <property type="match status" value="1"/>
</dbReference>
<dbReference type="SUPFAM" id="SSF52821">
    <property type="entry name" value="Rhodanese/Cell cycle control phosphatase"/>
    <property type="match status" value="2"/>
</dbReference>
<protein>
    <submittedName>
        <fullName evidence="5">Thiosulfate sulfurtransferase, rhodanese</fullName>
        <ecNumber evidence="5">2.8.1.1</ecNumber>
    </submittedName>
</protein>
<reference evidence="5" key="1">
    <citation type="submission" date="2016-04" db="EMBL/GenBank/DDBJ databases">
        <authorList>
            <person name="Evans L.H."/>
            <person name="Alamgir A."/>
            <person name="Owens N."/>
            <person name="Weber N.D."/>
            <person name="Virtaneva K."/>
            <person name="Barbian K."/>
            <person name="Babar A."/>
            <person name="Rosenke K."/>
        </authorList>
    </citation>
    <scope>NUCLEOTIDE SEQUENCE</scope>
    <source>
        <strain evidence="5">Nono1</strain>
    </source>
</reference>
<gene>
    <name evidence="5" type="ORF">BN4615_P8875</name>
</gene>
<evidence type="ECO:0000313" key="5">
    <source>
        <dbReference type="EMBL" id="SBO99359.1"/>
    </source>
</evidence>
<dbReference type="CDD" id="cd01449">
    <property type="entry name" value="TST_Repeat_2"/>
    <property type="match status" value="1"/>
</dbReference>
<dbReference type="GO" id="GO:0004792">
    <property type="term" value="F:thiosulfate-cyanide sulfurtransferase activity"/>
    <property type="evidence" value="ECO:0007669"/>
    <property type="project" value="UniProtKB-EC"/>
</dbReference>
<evidence type="ECO:0000256" key="1">
    <source>
        <dbReference type="ARBA" id="ARBA00022679"/>
    </source>
</evidence>
<feature type="region of interest" description="Disordered" evidence="3">
    <location>
        <begin position="51"/>
        <end position="83"/>
    </location>
</feature>
<keyword evidence="2" id="KW-0677">Repeat</keyword>
<feature type="domain" description="Rhodanese" evidence="4">
    <location>
        <begin position="176"/>
        <end position="287"/>
    </location>
</feature>
<dbReference type="InterPro" id="IPR036873">
    <property type="entry name" value="Rhodanese-like_dom_sf"/>
</dbReference>
<dbReference type="InterPro" id="IPR045078">
    <property type="entry name" value="TST/MPST-like"/>
</dbReference>
<evidence type="ECO:0000256" key="3">
    <source>
        <dbReference type="SAM" id="MobiDB-lite"/>
    </source>
</evidence>
<dbReference type="PANTHER" id="PTHR11364">
    <property type="entry name" value="THIOSULFATE SULFERTANSFERASE"/>
    <property type="match status" value="1"/>
</dbReference>
<dbReference type="EMBL" id="LT559118">
    <property type="protein sequence ID" value="SBO99359.1"/>
    <property type="molecule type" value="Genomic_DNA"/>
</dbReference>
<feature type="domain" description="Rhodanese" evidence="4">
    <location>
        <begin position="13"/>
        <end position="148"/>
    </location>
</feature>
<dbReference type="AlphaFoldDB" id="A0A1M4EKF9"/>
<dbReference type="EC" id="2.8.1.1" evidence="5"/>
<evidence type="ECO:0000256" key="2">
    <source>
        <dbReference type="ARBA" id="ARBA00022737"/>
    </source>
</evidence>
<sequence length="290" mass="30165">MTSPLITPAELAALDGVTVLDVRWRLGGPPGIDFYREGHIEGAVYCDLDTDLAAPPGQHAQGEQGGQGAQSGQGGNGGRHPLPDAAAFQRAMRRLGVSDGRPVVVYDDAAATVAARAWWALRYFGHHNVRVLDGGLPAWIQAGLPTTKETPHPTEGDFTARPGGMPALTADEAAALAKRGVLLDARAAERYRGEVEPIDPVAGHVPSAVSAPTTENVGQDGRFLAPEALRARFAELGVREGAETGAYCGSGVTAAHEVLALEVAGLPASLYVGSWSDWVSDPTRPVSTGA</sequence>